<evidence type="ECO:0000256" key="11">
    <source>
        <dbReference type="PIRSR" id="PIRSR001399-3"/>
    </source>
</evidence>
<feature type="binding site" evidence="8 10">
    <location>
        <position position="79"/>
    </location>
    <ligand>
        <name>substrate</name>
    </ligand>
</feature>
<feature type="active site" description="Proton donor" evidence="8 9">
    <location>
        <position position="99"/>
    </location>
</feature>
<dbReference type="UniPathway" id="UPA00053">
    <property type="reaction ID" value="UER00086"/>
</dbReference>
<feature type="site" description="Transition state stabilizer" evidence="8 11">
    <location>
        <position position="17"/>
    </location>
</feature>
<dbReference type="EC" id="4.2.1.10" evidence="6 8"/>
<dbReference type="PROSITE" id="PS01029">
    <property type="entry name" value="DEHYDROQUINASE_II"/>
    <property type="match status" value="1"/>
</dbReference>
<comment type="pathway">
    <text evidence="3 8">Metabolic intermediate biosynthesis; chorismate biosynthesis; chorismate from D-erythrose 4-phosphate and phosphoenolpyruvate: step 3/7.</text>
</comment>
<evidence type="ECO:0000256" key="6">
    <source>
        <dbReference type="ARBA" id="ARBA00012060"/>
    </source>
</evidence>
<evidence type="ECO:0000256" key="9">
    <source>
        <dbReference type="PIRSR" id="PIRSR001399-1"/>
    </source>
</evidence>
<dbReference type="InterPro" id="IPR036441">
    <property type="entry name" value="DHquinase_II_sf"/>
</dbReference>
<evidence type="ECO:0000256" key="7">
    <source>
        <dbReference type="ARBA" id="ARBA00023239"/>
    </source>
</evidence>
<feature type="binding site" evidence="8 10">
    <location>
        <position position="110"/>
    </location>
    <ligand>
        <name>substrate</name>
    </ligand>
</feature>
<comment type="function">
    <text evidence="2 8">Catalyzes a trans-dehydration via an enolate intermediate.</text>
</comment>
<dbReference type="CDD" id="cd00466">
    <property type="entry name" value="DHQase_II"/>
    <property type="match status" value="1"/>
</dbReference>
<keyword evidence="8" id="KW-0057">Aromatic amino acid biosynthesis</keyword>
<dbReference type="GO" id="GO:0003855">
    <property type="term" value="F:3-dehydroquinate dehydratase activity"/>
    <property type="evidence" value="ECO:0007669"/>
    <property type="project" value="UniProtKB-UniRule"/>
</dbReference>
<comment type="subunit">
    <text evidence="5 8">Homododecamer.</text>
</comment>
<dbReference type="NCBIfam" id="TIGR01088">
    <property type="entry name" value="aroQ"/>
    <property type="match status" value="1"/>
</dbReference>
<gene>
    <name evidence="8 12" type="primary">aroQ</name>
    <name evidence="12" type="ORF">ENM99_06550</name>
</gene>
<keyword evidence="7 8" id="KW-0456">Lyase</keyword>
<evidence type="ECO:0000256" key="1">
    <source>
        <dbReference type="ARBA" id="ARBA00001864"/>
    </source>
</evidence>
<evidence type="ECO:0000256" key="2">
    <source>
        <dbReference type="ARBA" id="ARBA00003924"/>
    </source>
</evidence>
<dbReference type="PIRSF" id="PIRSF001399">
    <property type="entry name" value="DHquinase_II"/>
    <property type="match status" value="1"/>
</dbReference>
<dbReference type="Gene3D" id="3.40.50.9100">
    <property type="entry name" value="Dehydroquinase, class II"/>
    <property type="match status" value="1"/>
</dbReference>
<name>A0A7C6EBC9_DESAE</name>
<reference evidence="12" key="1">
    <citation type="journal article" date="2020" name="mSystems">
        <title>Genome- and Community-Level Interaction Insights into Carbon Utilization and Element Cycling Functions of Hydrothermarchaeota in Hydrothermal Sediment.</title>
        <authorList>
            <person name="Zhou Z."/>
            <person name="Liu Y."/>
            <person name="Xu W."/>
            <person name="Pan J."/>
            <person name="Luo Z.H."/>
            <person name="Li M."/>
        </authorList>
    </citation>
    <scope>NUCLEOTIDE SEQUENCE [LARGE SCALE GENOMIC DNA]</scope>
    <source>
        <strain evidence="12">SpSt-1135</strain>
    </source>
</reference>
<dbReference type="GO" id="GO:0008652">
    <property type="term" value="P:amino acid biosynthetic process"/>
    <property type="evidence" value="ECO:0007669"/>
    <property type="project" value="UniProtKB-KW"/>
</dbReference>
<evidence type="ECO:0000256" key="10">
    <source>
        <dbReference type="PIRSR" id="PIRSR001399-2"/>
    </source>
</evidence>
<accession>A0A7C6EBC9</accession>
<feature type="active site" description="Proton acceptor" evidence="8 9">
    <location>
        <position position="22"/>
    </location>
</feature>
<comment type="similarity">
    <text evidence="4 8">Belongs to the type-II 3-dehydroquinase family.</text>
</comment>
<dbReference type="GO" id="GO:0009073">
    <property type="term" value="P:aromatic amino acid family biosynthetic process"/>
    <property type="evidence" value="ECO:0007669"/>
    <property type="project" value="UniProtKB-KW"/>
</dbReference>
<dbReference type="PANTHER" id="PTHR21272:SF3">
    <property type="entry name" value="CATABOLIC 3-DEHYDROQUINASE"/>
    <property type="match status" value="1"/>
</dbReference>
<feature type="binding site" evidence="8 10">
    <location>
        <position position="86"/>
    </location>
    <ligand>
        <name>substrate</name>
    </ligand>
</feature>
<dbReference type="InterPro" id="IPR001874">
    <property type="entry name" value="DHquinase_II"/>
</dbReference>
<comment type="catalytic activity">
    <reaction evidence="1 8">
        <text>3-dehydroquinate = 3-dehydroshikimate + H2O</text>
        <dbReference type="Rhea" id="RHEA:21096"/>
        <dbReference type="ChEBI" id="CHEBI:15377"/>
        <dbReference type="ChEBI" id="CHEBI:16630"/>
        <dbReference type="ChEBI" id="CHEBI:32364"/>
        <dbReference type="EC" id="4.2.1.10"/>
    </reaction>
</comment>
<dbReference type="GO" id="GO:0019631">
    <property type="term" value="P:quinate catabolic process"/>
    <property type="evidence" value="ECO:0007669"/>
    <property type="project" value="TreeGrafter"/>
</dbReference>
<dbReference type="InterPro" id="IPR018509">
    <property type="entry name" value="DHquinase_II_CS"/>
</dbReference>
<protein>
    <recommendedName>
        <fullName evidence="6 8">3-dehydroquinate dehydratase</fullName>
        <shortName evidence="8">3-dehydroquinase</shortName>
        <ecNumber evidence="6 8">4.2.1.10</ecNumber>
    </recommendedName>
    <alternativeName>
        <fullName evidence="8">Type II DHQase</fullName>
    </alternativeName>
</protein>
<proteinExistence type="inferred from homology"/>
<dbReference type="GO" id="GO:0009423">
    <property type="term" value="P:chorismate biosynthetic process"/>
    <property type="evidence" value="ECO:0007669"/>
    <property type="project" value="UniProtKB-UniRule"/>
</dbReference>
<dbReference type="Pfam" id="PF01220">
    <property type="entry name" value="DHquinase_II"/>
    <property type="match status" value="1"/>
</dbReference>
<feature type="binding site" evidence="8 10">
    <location>
        <position position="73"/>
    </location>
    <ligand>
        <name>substrate</name>
    </ligand>
</feature>
<dbReference type="NCBIfam" id="NF003807">
    <property type="entry name" value="PRK05395.1-4"/>
    <property type="match status" value="1"/>
</dbReference>
<dbReference type="AlphaFoldDB" id="A0A7C6EBC9"/>
<dbReference type="Proteomes" id="UP000886400">
    <property type="component" value="Unassembled WGS sequence"/>
</dbReference>
<dbReference type="PANTHER" id="PTHR21272">
    <property type="entry name" value="CATABOLIC 3-DEHYDROQUINASE"/>
    <property type="match status" value="1"/>
</dbReference>
<dbReference type="EMBL" id="DRZX01000309">
    <property type="protein sequence ID" value="HHS49472.1"/>
    <property type="molecule type" value="Genomic_DNA"/>
</dbReference>
<dbReference type="NCBIfam" id="NF003805">
    <property type="entry name" value="PRK05395.1-2"/>
    <property type="match status" value="1"/>
</dbReference>
<feature type="binding site" evidence="8 10">
    <location>
        <begin position="100"/>
        <end position="101"/>
    </location>
    <ligand>
        <name>substrate</name>
    </ligand>
</feature>
<dbReference type="HAMAP" id="MF_00169">
    <property type="entry name" value="AroQ"/>
    <property type="match status" value="1"/>
</dbReference>
<dbReference type="SUPFAM" id="SSF52304">
    <property type="entry name" value="Type II 3-dehydroquinate dehydratase"/>
    <property type="match status" value="1"/>
</dbReference>
<evidence type="ECO:0000256" key="4">
    <source>
        <dbReference type="ARBA" id="ARBA00011037"/>
    </source>
</evidence>
<evidence type="ECO:0000256" key="5">
    <source>
        <dbReference type="ARBA" id="ARBA00011193"/>
    </source>
</evidence>
<evidence type="ECO:0000313" key="12">
    <source>
        <dbReference type="EMBL" id="HHS49472.1"/>
    </source>
</evidence>
<keyword evidence="8" id="KW-0028">Amino-acid biosynthesis</keyword>
<evidence type="ECO:0000256" key="8">
    <source>
        <dbReference type="HAMAP-Rule" id="MF_00169"/>
    </source>
</evidence>
<dbReference type="NCBIfam" id="NF003804">
    <property type="entry name" value="PRK05395.1-1"/>
    <property type="match status" value="1"/>
</dbReference>
<evidence type="ECO:0000256" key="3">
    <source>
        <dbReference type="ARBA" id="ARBA00004902"/>
    </source>
</evidence>
<sequence>MKILVLNGPNLNMLGKREPNIYGKLTLAELEESINKLAKSLGVEVEFFQSNYEGAIVEKIHQSFEKIDGIIINPGAFTHTSIAIRDAFLSVNIPFVEVHLSNIFKREPFRHKSYLSDIAQGVISGLGEYAYTCALNYLVELLKH</sequence>
<dbReference type="NCBIfam" id="NF003806">
    <property type="entry name" value="PRK05395.1-3"/>
    <property type="match status" value="1"/>
</dbReference>
<comment type="caution">
    <text evidence="12">The sequence shown here is derived from an EMBL/GenBank/DDBJ whole genome shotgun (WGS) entry which is preliminary data.</text>
</comment>
<organism evidence="12">
    <name type="scientific">Desulfurella acetivorans</name>
    <dbReference type="NCBI Taxonomy" id="33002"/>
    <lineage>
        <taxon>Bacteria</taxon>
        <taxon>Pseudomonadati</taxon>
        <taxon>Campylobacterota</taxon>
        <taxon>Desulfurellia</taxon>
        <taxon>Desulfurellales</taxon>
        <taxon>Desulfurellaceae</taxon>
        <taxon>Desulfurella</taxon>
    </lineage>
</organism>